<evidence type="ECO:0000313" key="3">
    <source>
        <dbReference type="Proteomes" id="UP000824135"/>
    </source>
</evidence>
<dbReference type="AlphaFoldDB" id="A0A9D2CFB5"/>
<organism evidence="2 3">
    <name type="scientific">Candidatus Borkfalkia excrementavium</name>
    <dbReference type="NCBI Taxonomy" id="2838505"/>
    <lineage>
        <taxon>Bacteria</taxon>
        <taxon>Bacillati</taxon>
        <taxon>Bacillota</taxon>
        <taxon>Clostridia</taxon>
        <taxon>Christensenellales</taxon>
        <taxon>Christensenellaceae</taxon>
        <taxon>Candidatus Borkfalkia</taxon>
    </lineage>
</organism>
<dbReference type="Pfam" id="PF12669">
    <property type="entry name" value="FeoB_associated"/>
    <property type="match status" value="1"/>
</dbReference>
<feature type="transmembrane region" description="Helical" evidence="1">
    <location>
        <begin position="12"/>
        <end position="34"/>
    </location>
</feature>
<gene>
    <name evidence="2" type="ORF">H9728_01510</name>
</gene>
<proteinExistence type="predicted"/>
<protein>
    <submittedName>
        <fullName evidence="2">FeoB-associated Cys-rich membrane protein</fullName>
    </submittedName>
</protein>
<evidence type="ECO:0000256" key="1">
    <source>
        <dbReference type="SAM" id="Phobius"/>
    </source>
</evidence>
<keyword evidence="1" id="KW-1133">Transmembrane helix</keyword>
<comment type="caution">
    <text evidence="2">The sequence shown here is derived from an EMBL/GenBank/DDBJ whole genome shotgun (WGS) entry which is preliminary data.</text>
</comment>
<keyword evidence="1" id="KW-0472">Membrane</keyword>
<sequence>MVSCLLSATGTIVTIAVGVAAVGIVIFSVIWHFVRKKQGKTGCGCDCSGCSGCSACRPKEKKEQNASEKK</sequence>
<name>A0A9D2CFB5_9FIRM</name>
<accession>A0A9D2CFB5</accession>
<reference evidence="2" key="2">
    <citation type="submission" date="2021-04" db="EMBL/GenBank/DDBJ databases">
        <authorList>
            <person name="Gilroy R."/>
        </authorList>
    </citation>
    <scope>NUCLEOTIDE SEQUENCE</scope>
    <source>
        <strain evidence="2">CHK199-9574</strain>
    </source>
</reference>
<reference evidence="2" key="1">
    <citation type="journal article" date="2021" name="PeerJ">
        <title>Extensive microbial diversity within the chicken gut microbiome revealed by metagenomics and culture.</title>
        <authorList>
            <person name="Gilroy R."/>
            <person name="Ravi A."/>
            <person name="Getino M."/>
            <person name="Pursley I."/>
            <person name="Horton D.L."/>
            <person name="Alikhan N.F."/>
            <person name="Baker D."/>
            <person name="Gharbi K."/>
            <person name="Hall N."/>
            <person name="Watson M."/>
            <person name="Adriaenssens E.M."/>
            <person name="Foster-Nyarko E."/>
            <person name="Jarju S."/>
            <person name="Secka A."/>
            <person name="Antonio M."/>
            <person name="Oren A."/>
            <person name="Chaudhuri R.R."/>
            <person name="La Ragione R."/>
            <person name="Hildebrand F."/>
            <person name="Pallen M.J."/>
        </authorList>
    </citation>
    <scope>NUCLEOTIDE SEQUENCE</scope>
    <source>
        <strain evidence="2">CHK199-9574</strain>
    </source>
</reference>
<keyword evidence="1" id="KW-0812">Transmembrane</keyword>
<dbReference type="Proteomes" id="UP000824135">
    <property type="component" value="Unassembled WGS sequence"/>
</dbReference>
<dbReference type="EMBL" id="DXCO01000012">
    <property type="protein sequence ID" value="HIY77699.1"/>
    <property type="molecule type" value="Genomic_DNA"/>
</dbReference>
<evidence type="ECO:0000313" key="2">
    <source>
        <dbReference type="EMBL" id="HIY77699.1"/>
    </source>
</evidence>